<dbReference type="GO" id="GO:0050566">
    <property type="term" value="F:asparaginyl-tRNA synthase (glutamine-hydrolyzing) activity"/>
    <property type="evidence" value="ECO:0007669"/>
    <property type="project" value="RHEA"/>
</dbReference>
<comment type="catalytic activity">
    <reaction evidence="1">
        <text>L-glutamyl-tRNA(Gln) + L-glutamine + ATP + H2O = L-glutaminyl-tRNA(Gln) + L-glutamate + ADP + phosphate + H(+)</text>
        <dbReference type="Rhea" id="RHEA:17521"/>
        <dbReference type="Rhea" id="RHEA-COMP:9681"/>
        <dbReference type="Rhea" id="RHEA-COMP:9684"/>
        <dbReference type="ChEBI" id="CHEBI:15377"/>
        <dbReference type="ChEBI" id="CHEBI:15378"/>
        <dbReference type="ChEBI" id="CHEBI:29985"/>
        <dbReference type="ChEBI" id="CHEBI:30616"/>
        <dbReference type="ChEBI" id="CHEBI:43474"/>
        <dbReference type="ChEBI" id="CHEBI:58359"/>
        <dbReference type="ChEBI" id="CHEBI:78520"/>
        <dbReference type="ChEBI" id="CHEBI:78521"/>
        <dbReference type="ChEBI" id="CHEBI:456216"/>
    </reaction>
</comment>
<keyword evidence="1" id="KW-0436">Ligase</keyword>
<dbReference type="GO" id="GO:0016740">
    <property type="term" value="F:transferase activity"/>
    <property type="evidence" value="ECO:0007669"/>
    <property type="project" value="UniProtKB-KW"/>
</dbReference>
<dbReference type="RefSeq" id="WP_035256535.1">
    <property type="nucleotide sequence ID" value="NZ_JFKE01000002.1"/>
</dbReference>
<dbReference type="AlphaFoldDB" id="A0A037ZLF9"/>
<protein>
    <recommendedName>
        <fullName evidence="1">Aspartyl/glutamyl-tRNA(Asn/Gln) amidotransferase subunit C</fullName>
        <shortName evidence="1">Asp/Glu-ADT subunit C</shortName>
        <ecNumber evidence="1">6.3.5.-</ecNumber>
    </recommendedName>
</protein>
<comment type="similarity">
    <text evidence="1">Belongs to the GatC family.</text>
</comment>
<dbReference type="STRING" id="1454373.ACMU_05845"/>
<keyword evidence="3" id="KW-1185">Reference proteome</keyword>
<comment type="caution">
    <text evidence="2">The sequence shown here is derived from an EMBL/GenBank/DDBJ whole genome shotgun (WGS) entry which is preliminary data.</text>
</comment>
<dbReference type="GO" id="GO:0006450">
    <property type="term" value="P:regulation of translational fidelity"/>
    <property type="evidence" value="ECO:0007669"/>
    <property type="project" value="InterPro"/>
</dbReference>
<dbReference type="EC" id="6.3.5.-" evidence="1"/>
<dbReference type="GO" id="GO:0006412">
    <property type="term" value="P:translation"/>
    <property type="evidence" value="ECO:0007669"/>
    <property type="project" value="UniProtKB-UniRule"/>
</dbReference>
<reference evidence="2 3" key="1">
    <citation type="submission" date="2014-03" db="EMBL/GenBank/DDBJ databases">
        <title>Draft Genome Sequence of Actibacterium mucosum KCTC 23349, a Marine Alphaproteobacterium with Complex Ionic Requirements Isolated from Mediterranean Seawater at Malvarrosa Beach, Valencia, Spain.</title>
        <authorList>
            <person name="Arahal D.R."/>
            <person name="Shao Z."/>
            <person name="Lai Q."/>
            <person name="Pujalte M.J."/>
        </authorList>
    </citation>
    <scope>NUCLEOTIDE SEQUENCE [LARGE SCALE GENOMIC DNA]</scope>
    <source>
        <strain evidence="2 3">KCTC 23349</strain>
    </source>
</reference>
<sequence>MSIDIDTARRVAHLARIAVDEKDLPALAGELSNILTFMEQLNEVDVEGVAPMTSVTPMRLKRREDKVTDGDYQEQILSNAPDAREGFFAVPKVVE</sequence>
<comment type="catalytic activity">
    <reaction evidence="1">
        <text>L-aspartyl-tRNA(Asn) + L-glutamine + ATP + H2O = L-asparaginyl-tRNA(Asn) + L-glutamate + ADP + phosphate + 2 H(+)</text>
        <dbReference type="Rhea" id="RHEA:14513"/>
        <dbReference type="Rhea" id="RHEA-COMP:9674"/>
        <dbReference type="Rhea" id="RHEA-COMP:9677"/>
        <dbReference type="ChEBI" id="CHEBI:15377"/>
        <dbReference type="ChEBI" id="CHEBI:15378"/>
        <dbReference type="ChEBI" id="CHEBI:29985"/>
        <dbReference type="ChEBI" id="CHEBI:30616"/>
        <dbReference type="ChEBI" id="CHEBI:43474"/>
        <dbReference type="ChEBI" id="CHEBI:58359"/>
        <dbReference type="ChEBI" id="CHEBI:78515"/>
        <dbReference type="ChEBI" id="CHEBI:78516"/>
        <dbReference type="ChEBI" id="CHEBI:456216"/>
    </reaction>
</comment>
<name>A0A037ZLF9_9RHOB</name>
<gene>
    <name evidence="1" type="primary">gatC</name>
    <name evidence="2" type="ORF">ACMU_05845</name>
</gene>
<dbReference type="NCBIfam" id="TIGR00135">
    <property type="entry name" value="gatC"/>
    <property type="match status" value="1"/>
</dbReference>
<dbReference type="PANTHER" id="PTHR15004:SF0">
    <property type="entry name" value="GLUTAMYL-TRNA(GLN) AMIDOTRANSFERASE SUBUNIT C, MITOCHONDRIAL"/>
    <property type="match status" value="1"/>
</dbReference>
<comment type="function">
    <text evidence="1">Allows the formation of correctly charged Asn-tRNA(Asn) or Gln-tRNA(Gln) through the transamidation of misacylated Asp-tRNA(Asn) or Glu-tRNA(Gln) in organisms which lack either or both of asparaginyl-tRNA or glutaminyl-tRNA synthetases. The reaction takes place in the presence of glutamine and ATP through an activated phospho-Asp-tRNA(Asn) or phospho-Glu-tRNA(Gln).</text>
</comment>
<dbReference type="HAMAP" id="MF_00122">
    <property type="entry name" value="GatC"/>
    <property type="match status" value="1"/>
</dbReference>
<dbReference type="OrthoDB" id="9794326at2"/>
<dbReference type="PANTHER" id="PTHR15004">
    <property type="entry name" value="GLUTAMYL-TRNA(GLN) AMIDOTRANSFERASE SUBUNIT C, MITOCHONDRIAL"/>
    <property type="match status" value="1"/>
</dbReference>
<dbReference type="Gene3D" id="1.10.20.60">
    <property type="entry name" value="Glu-tRNAGln amidotransferase C subunit, N-terminal domain"/>
    <property type="match status" value="1"/>
</dbReference>
<dbReference type="InterPro" id="IPR036113">
    <property type="entry name" value="Asp/Glu-ADT_sf_sub_c"/>
</dbReference>
<accession>A0A037ZLF9</accession>
<proteinExistence type="inferred from homology"/>
<dbReference type="InterPro" id="IPR003837">
    <property type="entry name" value="GatC"/>
</dbReference>
<evidence type="ECO:0000256" key="1">
    <source>
        <dbReference type="HAMAP-Rule" id="MF_00122"/>
    </source>
</evidence>
<keyword evidence="1" id="KW-0067">ATP-binding</keyword>
<dbReference type="EMBL" id="JFKE01000002">
    <property type="protein sequence ID" value="KAJ56464.1"/>
    <property type="molecule type" value="Genomic_DNA"/>
</dbReference>
<comment type="subunit">
    <text evidence="1">Heterotrimer of A, B and C subunits.</text>
</comment>
<evidence type="ECO:0000313" key="3">
    <source>
        <dbReference type="Proteomes" id="UP000026249"/>
    </source>
</evidence>
<dbReference type="GO" id="GO:0050567">
    <property type="term" value="F:glutaminyl-tRNA synthase (glutamine-hydrolyzing) activity"/>
    <property type="evidence" value="ECO:0007669"/>
    <property type="project" value="UniProtKB-UniRule"/>
</dbReference>
<dbReference type="GO" id="GO:0070681">
    <property type="term" value="P:glutaminyl-tRNAGln biosynthesis via transamidation"/>
    <property type="evidence" value="ECO:0007669"/>
    <property type="project" value="TreeGrafter"/>
</dbReference>
<organism evidence="2 3">
    <name type="scientific">Actibacterium mucosum KCTC 23349</name>
    <dbReference type="NCBI Taxonomy" id="1454373"/>
    <lineage>
        <taxon>Bacteria</taxon>
        <taxon>Pseudomonadati</taxon>
        <taxon>Pseudomonadota</taxon>
        <taxon>Alphaproteobacteria</taxon>
        <taxon>Rhodobacterales</taxon>
        <taxon>Roseobacteraceae</taxon>
        <taxon>Actibacterium</taxon>
    </lineage>
</organism>
<evidence type="ECO:0000313" key="2">
    <source>
        <dbReference type="EMBL" id="KAJ56464.1"/>
    </source>
</evidence>
<dbReference type="Pfam" id="PF02686">
    <property type="entry name" value="GatC"/>
    <property type="match status" value="1"/>
</dbReference>
<dbReference type="Proteomes" id="UP000026249">
    <property type="component" value="Unassembled WGS sequence"/>
</dbReference>
<keyword evidence="1" id="KW-0547">Nucleotide-binding</keyword>
<keyword evidence="1" id="KW-0648">Protein biosynthesis</keyword>
<dbReference type="GO" id="GO:0005524">
    <property type="term" value="F:ATP binding"/>
    <property type="evidence" value="ECO:0007669"/>
    <property type="project" value="UniProtKB-KW"/>
</dbReference>
<dbReference type="SUPFAM" id="SSF141000">
    <property type="entry name" value="Glu-tRNAGln amidotransferase C subunit"/>
    <property type="match status" value="1"/>
</dbReference>
<keyword evidence="2" id="KW-0808">Transferase</keyword>